<gene>
    <name evidence="1" type="ORF">MICPUN_109008</name>
</gene>
<sequence>MFAVANTSALRVAAKAPVKARRTVAPKAALVADLKKAAKKVAPAILTATTTMLPAAAALAEEEVTPVDLKLAIGFTVAIGIAAFSTLPEPESSKHGHGGDH</sequence>
<dbReference type="GeneID" id="8246996"/>
<dbReference type="AlphaFoldDB" id="C1FID5"/>
<dbReference type="KEGG" id="mis:MICPUN_109008"/>
<dbReference type="EMBL" id="CP001576">
    <property type="protein sequence ID" value="ACO69702.1"/>
    <property type="molecule type" value="Genomic_DNA"/>
</dbReference>
<reference evidence="1 2" key="1">
    <citation type="journal article" date="2009" name="Science">
        <title>Green evolution and dynamic adaptations revealed by genomes of the marine picoeukaryotes Micromonas.</title>
        <authorList>
            <person name="Worden A.Z."/>
            <person name="Lee J.H."/>
            <person name="Mock T."/>
            <person name="Rouze P."/>
            <person name="Simmons M.P."/>
            <person name="Aerts A.L."/>
            <person name="Allen A.E."/>
            <person name="Cuvelier M.L."/>
            <person name="Derelle E."/>
            <person name="Everett M.V."/>
            <person name="Foulon E."/>
            <person name="Grimwood J."/>
            <person name="Gundlach H."/>
            <person name="Henrissat B."/>
            <person name="Napoli C."/>
            <person name="McDonald S.M."/>
            <person name="Parker M.S."/>
            <person name="Rombauts S."/>
            <person name="Salamov A."/>
            <person name="Von Dassow P."/>
            <person name="Badger J.H."/>
            <person name="Coutinho P.M."/>
            <person name="Demir E."/>
            <person name="Dubchak I."/>
            <person name="Gentemann C."/>
            <person name="Eikrem W."/>
            <person name="Gready J.E."/>
            <person name="John U."/>
            <person name="Lanier W."/>
            <person name="Lindquist E.A."/>
            <person name="Lucas S."/>
            <person name="Mayer K.F."/>
            <person name="Moreau H."/>
            <person name="Not F."/>
            <person name="Otillar R."/>
            <person name="Panaud O."/>
            <person name="Pangilinan J."/>
            <person name="Paulsen I."/>
            <person name="Piegu B."/>
            <person name="Poliakov A."/>
            <person name="Robbens S."/>
            <person name="Schmutz J."/>
            <person name="Toulza E."/>
            <person name="Wyss T."/>
            <person name="Zelensky A."/>
            <person name="Zhou K."/>
            <person name="Armbrust E.V."/>
            <person name="Bhattacharya D."/>
            <person name="Goodenough U.W."/>
            <person name="Van de Peer Y."/>
            <person name="Grigoriev I.V."/>
        </authorList>
    </citation>
    <scope>NUCLEOTIDE SEQUENCE [LARGE SCALE GENOMIC DNA]</scope>
    <source>
        <strain evidence="2">RCC299 / NOUM17</strain>
    </source>
</reference>
<evidence type="ECO:0000313" key="2">
    <source>
        <dbReference type="Proteomes" id="UP000002009"/>
    </source>
</evidence>
<accession>C1FID5</accession>
<dbReference type="Proteomes" id="UP000002009">
    <property type="component" value="Chromosome 10"/>
</dbReference>
<name>C1FID5_MICCC</name>
<proteinExistence type="predicted"/>
<keyword evidence="2" id="KW-1185">Reference proteome</keyword>
<evidence type="ECO:0000313" key="1">
    <source>
        <dbReference type="EMBL" id="ACO69702.1"/>
    </source>
</evidence>
<dbReference type="RefSeq" id="XP_002508444.1">
    <property type="nucleotide sequence ID" value="XM_002508398.1"/>
</dbReference>
<dbReference type="InParanoid" id="C1FID5"/>
<dbReference type="OrthoDB" id="10555892at2759"/>
<organism evidence="1 2">
    <name type="scientific">Micromonas commoda (strain RCC299 / NOUM17 / CCMP2709)</name>
    <name type="common">Picoplanktonic green alga</name>
    <dbReference type="NCBI Taxonomy" id="296587"/>
    <lineage>
        <taxon>Eukaryota</taxon>
        <taxon>Viridiplantae</taxon>
        <taxon>Chlorophyta</taxon>
        <taxon>Mamiellophyceae</taxon>
        <taxon>Mamiellales</taxon>
        <taxon>Mamiellaceae</taxon>
        <taxon>Micromonas</taxon>
    </lineage>
</organism>
<protein>
    <submittedName>
        <fullName evidence="1">Uncharacterized protein</fullName>
    </submittedName>
</protein>